<name>A0A6J3LY58_9PEZI</name>
<dbReference type="Pfam" id="PF20150">
    <property type="entry name" value="2EXR"/>
    <property type="match status" value="1"/>
</dbReference>
<evidence type="ECO:0000256" key="1">
    <source>
        <dbReference type="SAM" id="MobiDB-lite"/>
    </source>
</evidence>
<proteinExistence type="predicted"/>
<dbReference type="RefSeq" id="XP_033457624.1">
    <property type="nucleotide sequence ID" value="XM_033603061.1"/>
</dbReference>
<feature type="compositionally biased region" description="Acidic residues" evidence="1">
    <location>
        <begin position="52"/>
        <end position="66"/>
    </location>
</feature>
<dbReference type="AlphaFoldDB" id="A0A6J3LY58"/>
<reference evidence="4" key="1">
    <citation type="submission" date="2020-01" db="EMBL/GenBank/DDBJ databases">
        <authorList>
            <consortium name="DOE Joint Genome Institute"/>
            <person name="Haridas S."/>
            <person name="Albert R."/>
            <person name="Binder M."/>
            <person name="Bloem J."/>
            <person name="Labutti K."/>
            <person name="Salamov A."/>
            <person name="Andreopoulos B."/>
            <person name="Baker S.E."/>
            <person name="Barry K."/>
            <person name="Bills G."/>
            <person name="Bluhm B.H."/>
            <person name="Cannon C."/>
            <person name="Castanera R."/>
            <person name="Culley D.E."/>
            <person name="Daum C."/>
            <person name="Ezra D."/>
            <person name="Gonzalez J.B."/>
            <person name="Henrissat B."/>
            <person name="Kuo A."/>
            <person name="Liang C."/>
            <person name="Lipzen A."/>
            <person name="Lutzoni F."/>
            <person name="Magnuson J."/>
            <person name="Mondo S."/>
            <person name="Nolan M."/>
            <person name="Ohm R."/>
            <person name="Pangilinan J."/>
            <person name="Park H.-J."/>
            <person name="Ramirez L."/>
            <person name="Alfaro M."/>
            <person name="Sun H."/>
            <person name="Tritt A."/>
            <person name="Yoshinaga Y."/>
            <person name="Zwiers L.-H."/>
            <person name="Turgeon B.G."/>
            <person name="Goodwin S.B."/>
            <person name="Spatafora J.W."/>
            <person name="Crous P.W."/>
            <person name="Grigoriev I.V."/>
        </authorList>
    </citation>
    <scope>NUCLEOTIDE SEQUENCE</scope>
    <source>
        <strain evidence="4">CBS 342.82</strain>
    </source>
</reference>
<dbReference type="InterPro" id="IPR045518">
    <property type="entry name" value="2EXR"/>
</dbReference>
<dbReference type="GeneID" id="54360861"/>
<feature type="domain" description="2EXR" evidence="2">
    <location>
        <begin position="28"/>
        <end position="132"/>
    </location>
</feature>
<dbReference type="OrthoDB" id="72726at2759"/>
<evidence type="ECO:0000313" key="4">
    <source>
        <dbReference type="RefSeq" id="XP_033457624.1"/>
    </source>
</evidence>
<dbReference type="PANTHER" id="PTHR42085:SF1">
    <property type="entry name" value="F-BOX DOMAIN-CONTAINING PROTEIN"/>
    <property type="match status" value="1"/>
</dbReference>
<organism evidence="4">
    <name type="scientific">Dissoconium aciculare CBS 342.82</name>
    <dbReference type="NCBI Taxonomy" id="1314786"/>
    <lineage>
        <taxon>Eukaryota</taxon>
        <taxon>Fungi</taxon>
        <taxon>Dikarya</taxon>
        <taxon>Ascomycota</taxon>
        <taxon>Pezizomycotina</taxon>
        <taxon>Dothideomycetes</taxon>
        <taxon>Dothideomycetidae</taxon>
        <taxon>Mycosphaerellales</taxon>
        <taxon>Dissoconiaceae</taxon>
        <taxon>Dissoconium</taxon>
    </lineage>
</organism>
<dbReference type="PANTHER" id="PTHR42085">
    <property type="entry name" value="F-BOX DOMAIN-CONTAINING PROTEIN"/>
    <property type="match status" value="1"/>
</dbReference>
<evidence type="ECO:0000259" key="2">
    <source>
        <dbReference type="Pfam" id="PF20150"/>
    </source>
</evidence>
<evidence type="ECO:0000313" key="3">
    <source>
        <dbReference type="Proteomes" id="UP000504637"/>
    </source>
</evidence>
<reference evidence="4" key="2">
    <citation type="submission" date="2020-04" db="EMBL/GenBank/DDBJ databases">
        <authorList>
            <consortium name="NCBI Genome Project"/>
        </authorList>
    </citation>
    <scope>NUCLEOTIDE SEQUENCE</scope>
    <source>
        <strain evidence="4">CBS 342.82</strain>
    </source>
</reference>
<accession>A0A6J3LY58</accession>
<sequence length="227" mass="26435">MSFDPDGESATIIVTASHDTPPRCRLLELPAELREQIWNLAVSDWIPIKPGDDEEEEEGEDEEDESNNYPSEEQEGTHQDLPATSSESVLTLLRRAPIRIDRFNHIPPAAITRTCSQIRFETLQRYYNLNRFECWRPRFRRKGWIYSSSLIGWLQLLGPEQRGWLRSVTLLHKPNDDLSHDPEQILVDEGLPLPPGVLRQRLLLSEYEQCFEQLGLPRHFGKKRPKR</sequence>
<protein>
    <recommendedName>
        <fullName evidence="2">2EXR domain-containing protein</fullName>
    </recommendedName>
</protein>
<dbReference type="Proteomes" id="UP000504637">
    <property type="component" value="Unplaced"/>
</dbReference>
<reference evidence="4" key="3">
    <citation type="submission" date="2025-08" db="UniProtKB">
        <authorList>
            <consortium name="RefSeq"/>
        </authorList>
    </citation>
    <scope>IDENTIFICATION</scope>
    <source>
        <strain evidence="4">CBS 342.82</strain>
    </source>
</reference>
<feature type="region of interest" description="Disordered" evidence="1">
    <location>
        <begin position="48"/>
        <end position="84"/>
    </location>
</feature>
<keyword evidence="3" id="KW-1185">Reference proteome</keyword>
<dbReference type="InterPro" id="IPR038883">
    <property type="entry name" value="AN11006-like"/>
</dbReference>
<gene>
    <name evidence="4" type="ORF">K489DRAFT_36967</name>
</gene>